<dbReference type="Pfam" id="PF07729">
    <property type="entry name" value="FCD"/>
    <property type="match status" value="1"/>
</dbReference>
<gene>
    <name evidence="5" type="ORF">BN948_03236</name>
</gene>
<sequence>MPPLSPLPINEAVYRALRDQLMRGDFAAGQLLGIEELAQAMNTSTMPVRAALQRLAEQRAVERHRSRSMQVPLLSVERLDDIRRSRVLVECALTEWAVPRLQRADVEALKQLARKIAKALKSPATVDQGLAHNQAFHFTIYQAAASPTLLSMVESLWLQSGPYLRAARELMHQPQGPDPELHEQILQAIVDGDARAARRAMEHDIAWAFDRLRLMPHMLDMAA</sequence>
<keyword evidence="6" id="KW-1185">Reference proteome</keyword>
<dbReference type="PANTHER" id="PTHR43537">
    <property type="entry name" value="TRANSCRIPTIONAL REGULATOR, GNTR FAMILY"/>
    <property type="match status" value="1"/>
</dbReference>
<dbReference type="InterPro" id="IPR011711">
    <property type="entry name" value="GntR_C"/>
</dbReference>
<name>A0A1L1PHD1_HYDIT</name>
<dbReference type="InterPro" id="IPR008920">
    <property type="entry name" value="TF_FadR/GntR_C"/>
</dbReference>
<dbReference type="SMART" id="SM00895">
    <property type="entry name" value="FCD"/>
    <property type="match status" value="1"/>
</dbReference>
<reference evidence="6" key="2">
    <citation type="submission" date="2014-11" db="EMBL/GenBank/DDBJ databases">
        <title>Draft genome sequence of Hydrogenophaga intermedia S1.</title>
        <authorList>
            <person name="Gan H.M."/>
            <person name="Chew T.H."/>
            <person name="Stolz A."/>
        </authorList>
    </citation>
    <scope>NUCLEOTIDE SEQUENCE [LARGE SCALE GENOMIC DNA]</scope>
    <source>
        <strain evidence="6">S1</strain>
    </source>
</reference>
<dbReference type="AlphaFoldDB" id="A0A1L1PHD1"/>
<dbReference type="InterPro" id="IPR000524">
    <property type="entry name" value="Tscrpt_reg_HTH_GntR"/>
</dbReference>
<keyword evidence="1" id="KW-0805">Transcription regulation</keyword>
<keyword evidence="2" id="KW-0238">DNA-binding</keyword>
<dbReference type="SMART" id="SM00345">
    <property type="entry name" value="HTH_GNTR"/>
    <property type="match status" value="1"/>
</dbReference>
<dbReference type="PROSITE" id="PS50949">
    <property type="entry name" value="HTH_GNTR"/>
    <property type="match status" value="1"/>
</dbReference>
<dbReference type="Gene3D" id="1.20.120.530">
    <property type="entry name" value="GntR ligand-binding domain-like"/>
    <property type="match status" value="1"/>
</dbReference>
<dbReference type="RefSeq" id="WP_009519568.1">
    <property type="nucleotide sequence ID" value="NZ_CCAE010000029.1"/>
</dbReference>
<evidence type="ECO:0000313" key="6">
    <source>
        <dbReference type="Proteomes" id="UP000028878"/>
    </source>
</evidence>
<dbReference type="InterPro" id="IPR036388">
    <property type="entry name" value="WH-like_DNA-bd_sf"/>
</dbReference>
<protein>
    <submittedName>
        <fullName evidence="5">GntR family transcriptional regulator</fullName>
    </submittedName>
</protein>
<dbReference type="SUPFAM" id="SSF46785">
    <property type="entry name" value="Winged helix' DNA-binding domain"/>
    <property type="match status" value="1"/>
</dbReference>
<dbReference type="PANTHER" id="PTHR43537:SF39">
    <property type="entry name" value="HTH-TYPE TRANSCRIPTIONAL REGULATOR MCBR"/>
    <property type="match status" value="1"/>
</dbReference>
<evidence type="ECO:0000256" key="3">
    <source>
        <dbReference type="ARBA" id="ARBA00023163"/>
    </source>
</evidence>
<dbReference type="EMBL" id="CCAE010000029">
    <property type="protein sequence ID" value="CDN88800.1"/>
    <property type="molecule type" value="Genomic_DNA"/>
</dbReference>
<dbReference type="SUPFAM" id="SSF48008">
    <property type="entry name" value="GntR ligand-binding domain-like"/>
    <property type="match status" value="1"/>
</dbReference>
<reference evidence="6" key="1">
    <citation type="submission" date="2014-02" db="EMBL/GenBank/DDBJ databases">
        <authorList>
            <person name="Gan H."/>
        </authorList>
    </citation>
    <scope>NUCLEOTIDE SEQUENCE [LARGE SCALE GENOMIC DNA]</scope>
    <source>
        <strain evidence="6">S1</strain>
    </source>
</reference>
<organism evidence="5 6">
    <name type="scientific">Hydrogenophaga intermedia</name>
    <dbReference type="NCBI Taxonomy" id="65786"/>
    <lineage>
        <taxon>Bacteria</taxon>
        <taxon>Pseudomonadati</taxon>
        <taxon>Pseudomonadota</taxon>
        <taxon>Betaproteobacteria</taxon>
        <taxon>Burkholderiales</taxon>
        <taxon>Comamonadaceae</taxon>
        <taxon>Hydrogenophaga</taxon>
    </lineage>
</organism>
<dbReference type="Proteomes" id="UP000028878">
    <property type="component" value="Unassembled WGS sequence"/>
</dbReference>
<evidence type="ECO:0000313" key="5">
    <source>
        <dbReference type="EMBL" id="CDN88800.1"/>
    </source>
</evidence>
<dbReference type="GO" id="GO:0003677">
    <property type="term" value="F:DNA binding"/>
    <property type="evidence" value="ECO:0007669"/>
    <property type="project" value="UniProtKB-KW"/>
</dbReference>
<accession>A0A1L1PHD1</accession>
<proteinExistence type="predicted"/>
<dbReference type="GO" id="GO:0003700">
    <property type="term" value="F:DNA-binding transcription factor activity"/>
    <property type="evidence" value="ECO:0007669"/>
    <property type="project" value="InterPro"/>
</dbReference>
<evidence type="ECO:0000259" key="4">
    <source>
        <dbReference type="PROSITE" id="PS50949"/>
    </source>
</evidence>
<feature type="domain" description="HTH gntR-type" evidence="4">
    <location>
        <begin position="7"/>
        <end position="74"/>
    </location>
</feature>
<dbReference type="Pfam" id="PF00392">
    <property type="entry name" value="GntR"/>
    <property type="match status" value="1"/>
</dbReference>
<dbReference type="InterPro" id="IPR036390">
    <property type="entry name" value="WH_DNA-bd_sf"/>
</dbReference>
<keyword evidence="3" id="KW-0804">Transcription</keyword>
<dbReference type="Gene3D" id="1.10.10.10">
    <property type="entry name" value="Winged helix-like DNA-binding domain superfamily/Winged helix DNA-binding domain"/>
    <property type="match status" value="1"/>
</dbReference>
<evidence type="ECO:0000256" key="2">
    <source>
        <dbReference type="ARBA" id="ARBA00023125"/>
    </source>
</evidence>
<evidence type="ECO:0000256" key="1">
    <source>
        <dbReference type="ARBA" id="ARBA00023015"/>
    </source>
</evidence>